<sequence>MNQPFNITSGFEEDCTTLIERFNKVSDIRFKSFCDIWKDSKFSLIFKGKERMVELMEFCEETLHLVKQYLFVGTFKDRICGLYLMYGIYFKMPCCQFKIRVTQKEWQMILELHNEIREGEHHDANYILSKLIVNNAFIHCLFEQEISFEKSFKKKDFYHNNYSVSSAITDVIEKDLIFEKINKFSKAYQQKKSEAICDNKNSPSLNLFNSKFASEIVDEIYNLSGNKQYDKEMDQSED</sequence>
<proteinExistence type="predicted"/>
<dbReference type="Proteomes" id="UP000694924">
    <property type="component" value="Unplaced"/>
</dbReference>
<evidence type="ECO:0000313" key="2">
    <source>
        <dbReference type="RefSeq" id="XP_015189474.1"/>
    </source>
</evidence>
<dbReference type="PANTHER" id="PTHR15131">
    <property type="entry name" value="SMALL NUCLEAR RNA ACTIVATING COMPLEX, POLYPEPTIDE 1"/>
    <property type="match status" value="1"/>
</dbReference>
<keyword evidence="1" id="KW-1185">Reference proteome</keyword>
<dbReference type="RefSeq" id="XP_015189474.1">
    <property type="nucleotide sequence ID" value="XM_015333988.1"/>
</dbReference>
<dbReference type="InterPro" id="IPR019188">
    <property type="entry name" value="SNAPC1"/>
</dbReference>
<accession>A0ABM1JAI6</accession>
<gene>
    <name evidence="2" type="primary">LOC107073368</name>
</gene>
<organism evidence="1 2">
    <name type="scientific">Polistes dominula</name>
    <name type="common">European paper wasp</name>
    <name type="synonym">Vespa dominula</name>
    <dbReference type="NCBI Taxonomy" id="743375"/>
    <lineage>
        <taxon>Eukaryota</taxon>
        <taxon>Metazoa</taxon>
        <taxon>Ecdysozoa</taxon>
        <taxon>Arthropoda</taxon>
        <taxon>Hexapoda</taxon>
        <taxon>Insecta</taxon>
        <taxon>Pterygota</taxon>
        <taxon>Neoptera</taxon>
        <taxon>Endopterygota</taxon>
        <taxon>Hymenoptera</taxon>
        <taxon>Apocrita</taxon>
        <taxon>Aculeata</taxon>
        <taxon>Vespoidea</taxon>
        <taxon>Vespidae</taxon>
        <taxon>Polistinae</taxon>
        <taxon>Polistini</taxon>
        <taxon>Polistes</taxon>
    </lineage>
</organism>
<dbReference type="Pfam" id="PF09808">
    <property type="entry name" value="SNAPC1"/>
    <property type="match status" value="1"/>
</dbReference>
<reference evidence="2" key="1">
    <citation type="submission" date="2025-08" db="UniProtKB">
        <authorList>
            <consortium name="RefSeq"/>
        </authorList>
    </citation>
    <scope>IDENTIFICATION</scope>
    <source>
        <tissue evidence="2">Whole body</tissue>
    </source>
</reference>
<dbReference type="GeneID" id="107073368"/>
<name>A0ABM1JAI6_POLDO</name>
<protein>
    <submittedName>
        <fullName evidence="2">snRNA-activating protein complex subunit 1</fullName>
    </submittedName>
</protein>
<evidence type="ECO:0000313" key="1">
    <source>
        <dbReference type="Proteomes" id="UP000694924"/>
    </source>
</evidence>
<dbReference type="PANTHER" id="PTHR15131:SF3">
    <property type="entry name" value="SNRNA-ACTIVATING PROTEIN COMPLEX SUBUNIT 1"/>
    <property type="match status" value="1"/>
</dbReference>